<name>A0A9X3LAC5_9BACI</name>
<dbReference type="Proteomes" id="UP001152172">
    <property type="component" value="Unassembled WGS sequence"/>
</dbReference>
<evidence type="ECO:0000313" key="2">
    <source>
        <dbReference type="Proteomes" id="UP001152172"/>
    </source>
</evidence>
<accession>A0A9X3LAC5</accession>
<gene>
    <name evidence="1" type="ORF">M9R61_03895</name>
</gene>
<proteinExistence type="predicted"/>
<dbReference type="AlphaFoldDB" id="A0A9X3LAC5"/>
<dbReference type="EMBL" id="JAMKBI010000002">
    <property type="protein sequence ID" value="MCZ8532494.1"/>
    <property type="molecule type" value="Genomic_DNA"/>
</dbReference>
<keyword evidence="2" id="KW-1185">Reference proteome</keyword>
<sequence length="139" mass="16475">MFFKKKVVKDSYCIAIFAEKDLVENEYVHLVDRMKESGNVEVITEMELTSEFTVSLEKKFPNTEIKAPSFAVLKIDMDRVNEETKKMEKKFKWKKLFGTIHLDEYLVVEHNTMYDFTNTLLYTTNIEDVIEFLVQKNKV</sequence>
<organism evidence="1 2">
    <name type="scientific">Psychrobacillus psychrodurans</name>
    <dbReference type="NCBI Taxonomy" id="126157"/>
    <lineage>
        <taxon>Bacteria</taxon>
        <taxon>Bacillati</taxon>
        <taxon>Bacillota</taxon>
        <taxon>Bacilli</taxon>
        <taxon>Bacillales</taxon>
        <taxon>Bacillaceae</taxon>
        <taxon>Psychrobacillus</taxon>
    </lineage>
</organism>
<comment type="caution">
    <text evidence="1">The sequence shown here is derived from an EMBL/GenBank/DDBJ whole genome shotgun (WGS) entry which is preliminary data.</text>
</comment>
<protein>
    <submittedName>
        <fullName evidence="1">Uncharacterized protein</fullName>
    </submittedName>
</protein>
<evidence type="ECO:0000313" key="1">
    <source>
        <dbReference type="EMBL" id="MCZ8532494.1"/>
    </source>
</evidence>
<dbReference type="RefSeq" id="WP_269921053.1">
    <property type="nucleotide sequence ID" value="NZ_JAMKBI010000002.1"/>
</dbReference>
<reference evidence="1" key="1">
    <citation type="submission" date="2022-05" db="EMBL/GenBank/DDBJ databases">
        <authorList>
            <person name="Colautti A."/>
            <person name="Iacumin L."/>
        </authorList>
    </citation>
    <scope>NUCLEOTIDE SEQUENCE</scope>
    <source>
        <strain evidence="1">DSM 30747</strain>
    </source>
</reference>